<gene>
    <name evidence="3" type="ORF">LTR84_005719</name>
</gene>
<feature type="compositionally biased region" description="Basic residues" evidence="2">
    <location>
        <begin position="134"/>
        <end position="151"/>
    </location>
</feature>
<keyword evidence="4" id="KW-1185">Reference proteome</keyword>
<feature type="compositionally biased region" description="Basic and acidic residues" evidence="2">
    <location>
        <begin position="224"/>
        <end position="236"/>
    </location>
</feature>
<dbReference type="RefSeq" id="XP_064703987.1">
    <property type="nucleotide sequence ID" value="XM_064849284.1"/>
</dbReference>
<accession>A0AAV9N6J6</accession>
<comment type="caution">
    <text evidence="3">The sequence shown here is derived from an EMBL/GenBank/DDBJ whole genome shotgun (WGS) entry which is preliminary data.</text>
</comment>
<evidence type="ECO:0000313" key="4">
    <source>
        <dbReference type="Proteomes" id="UP001358417"/>
    </source>
</evidence>
<feature type="compositionally biased region" description="Basic and acidic residues" evidence="2">
    <location>
        <begin position="12"/>
        <end position="33"/>
    </location>
</feature>
<evidence type="ECO:0000256" key="2">
    <source>
        <dbReference type="SAM" id="MobiDB-lite"/>
    </source>
</evidence>
<sequence length="584" mass="65974">MDRYRGPRRSPPPRDRDRDRVYRDRERDDHPDVEYFGEGESYRPGGSAGDGPYRPPNRERHPTDSWGGDRRDPRDIRDPREPRRDERREDIDSYIPATSTRAARPRSRSPPPFRRRSRTPPNRGREDLFPSRRSPPRRFSPRRSPPRRRSRSLGPRPRSPPDSKRFRDFSPDPSRRSPKRERRLSPDRNRFDRPRSPPRRPFSPDRDSSRGGGPYRPRSKSPPRRFDRKLQDDNWRRRSPSPRISAPVSNTTSRRSSPPVHPDRASLAGSGPRSPPRQPATQYEHAESTNYRGRSPPTEPFRNRETSTTVDKQNVNGEIQPPSGPSSYRNGTYDRPPPTGPSRNFSQPQRSPPTGPASLSPSIPHARGGAAGINAPTRPRGVPSGPARDFTSPPMRGRGSLSYRGSAPYGPRGGSYGRGDYGSTRGDYAGGRGDFPGGSRGDLSSGNYRSAPPERASSGSAATGQPDTTFAFRGNSSSSSTFPRTQRFNTVQQHLATTEKIIPGGKLLPSGLPPDQDKRIKMLEAEAERMRREITEKQRIKREVLAEWETRERESERERLRSEYADSHLQQLVESDDGIGRAAF</sequence>
<feature type="coiled-coil region" evidence="1">
    <location>
        <begin position="520"/>
        <end position="547"/>
    </location>
</feature>
<dbReference type="EMBL" id="JAVRRD010000021">
    <property type="protein sequence ID" value="KAK5048628.1"/>
    <property type="molecule type" value="Genomic_DNA"/>
</dbReference>
<keyword evidence="1" id="KW-0175">Coiled coil</keyword>
<reference evidence="3 4" key="1">
    <citation type="submission" date="2023-08" db="EMBL/GenBank/DDBJ databases">
        <title>Black Yeasts Isolated from many extreme environments.</title>
        <authorList>
            <person name="Coleine C."/>
            <person name="Stajich J.E."/>
            <person name="Selbmann L."/>
        </authorList>
    </citation>
    <scope>NUCLEOTIDE SEQUENCE [LARGE SCALE GENOMIC DNA]</scope>
    <source>
        <strain evidence="3 4">CCFEE 5792</strain>
    </source>
</reference>
<proteinExistence type="predicted"/>
<feature type="compositionally biased region" description="Gly residues" evidence="2">
    <location>
        <begin position="411"/>
        <end position="420"/>
    </location>
</feature>
<feature type="compositionally biased region" description="Basic and acidic residues" evidence="2">
    <location>
        <begin position="56"/>
        <end position="91"/>
    </location>
</feature>
<dbReference type="GeneID" id="89973894"/>
<feature type="compositionally biased region" description="Basic and acidic residues" evidence="2">
    <location>
        <begin position="183"/>
        <end position="195"/>
    </location>
</feature>
<feature type="region of interest" description="Disordered" evidence="2">
    <location>
        <begin position="1"/>
        <end position="486"/>
    </location>
</feature>
<dbReference type="Proteomes" id="UP001358417">
    <property type="component" value="Unassembled WGS sequence"/>
</dbReference>
<feature type="compositionally biased region" description="Polar residues" evidence="2">
    <location>
        <begin position="457"/>
        <end position="486"/>
    </location>
</feature>
<organism evidence="3 4">
    <name type="scientific">Exophiala bonariae</name>
    <dbReference type="NCBI Taxonomy" id="1690606"/>
    <lineage>
        <taxon>Eukaryota</taxon>
        <taxon>Fungi</taxon>
        <taxon>Dikarya</taxon>
        <taxon>Ascomycota</taxon>
        <taxon>Pezizomycotina</taxon>
        <taxon>Eurotiomycetes</taxon>
        <taxon>Chaetothyriomycetidae</taxon>
        <taxon>Chaetothyriales</taxon>
        <taxon>Herpotrichiellaceae</taxon>
        <taxon>Exophiala</taxon>
    </lineage>
</organism>
<name>A0AAV9N6J6_9EURO</name>
<dbReference type="AlphaFoldDB" id="A0AAV9N6J6"/>
<protein>
    <submittedName>
        <fullName evidence="3">Uncharacterized protein</fullName>
    </submittedName>
</protein>
<feature type="compositionally biased region" description="Basic residues" evidence="2">
    <location>
        <begin position="103"/>
        <end position="118"/>
    </location>
</feature>
<feature type="compositionally biased region" description="Gly residues" evidence="2">
    <location>
        <begin position="428"/>
        <end position="440"/>
    </location>
</feature>
<evidence type="ECO:0000313" key="3">
    <source>
        <dbReference type="EMBL" id="KAK5048628.1"/>
    </source>
</evidence>
<feature type="compositionally biased region" description="Polar residues" evidence="2">
    <location>
        <begin position="306"/>
        <end position="317"/>
    </location>
</feature>
<feature type="compositionally biased region" description="Basic and acidic residues" evidence="2">
    <location>
        <begin position="159"/>
        <end position="175"/>
    </location>
</feature>
<evidence type="ECO:0000256" key="1">
    <source>
        <dbReference type="SAM" id="Coils"/>
    </source>
</evidence>